<gene>
    <name evidence="2" type="ORF">LTR78_001743</name>
</gene>
<evidence type="ECO:0000313" key="2">
    <source>
        <dbReference type="EMBL" id="KAK3678446.1"/>
    </source>
</evidence>
<evidence type="ECO:0000256" key="1">
    <source>
        <dbReference type="SAM" id="Phobius"/>
    </source>
</evidence>
<organism evidence="2 3">
    <name type="scientific">Recurvomyces mirabilis</name>
    <dbReference type="NCBI Taxonomy" id="574656"/>
    <lineage>
        <taxon>Eukaryota</taxon>
        <taxon>Fungi</taxon>
        <taxon>Dikarya</taxon>
        <taxon>Ascomycota</taxon>
        <taxon>Pezizomycotina</taxon>
        <taxon>Dothideomycetes</taxon>
        <taxon>Dothideomycetidae</taxon>
        <taxon>Mycosphaerellales</taxon>
        <taxon>Teratosphaeriaceae</taxon>
        <taxon>Recurvomyces</taxon>
    </lineage>
</organism>
<name>A0AAE0WUH8_9PEZI</name>
<dbReference type="Proteomes" id="UP001274830">
    <property type="component" value="Unassembled WGS sequence"/>
</dbReference>
<feature type="transmembrane region" description="Helical" evidence="1">
    <location>
        <begin position="114"/>
        <end position="137"/>
    </location>
</feature>
<dbReference type="EMBL" id="JAUTXT010000004">
    <property type="protein sequence ID" value="KAK3678446.1"/>
    <property type="molecule type" value="Genomic_DNA"/>
</dbReference>
<keyword evidence="1" id="KW-1133">Transmembrane helix</keyword>
<feature type="transmembrane region" description="Helical" evidence="1">
    <location>
        <begin position="190"/>
        <end position="214"/>
    </location>
</feature>
<protein>
    <submittedName>
        <fullName evidence="2">Uncharacterized protein</fullName>
    </submittedName>
</protein>
<keyword evidence="1" id="KW-0812">Transmembrane</keyword>
<accession>A0AAE0WUH8</accession>
<reference evidence="2" key="1">
    <citation type="submission" date="2023-07" db="EMBL/GenBank/DDBJ databases">
        <title>Black Yeasts Isolated from many extreme environments.</title>
        <authorList>
            <person name="Coleine C."/>
            <person name="Stajich J.E."/>
            <person name="Selbmann L."/>
        </authorList>
    </citation>
    <scope>NUCLEOTIDE SEQUENCE</scope>
    <source>
        <strain evidence="2">CCFEE 5485</strain>
    </source>
</reference>
<evidence type="ECO:0000313" key="3">
    <source>
        <dbReference type="Proteomes" id="UP001274830"/>
    </source>
</evidence>
<keyword evidence="3" id="KW-1185">Reference proteome</keyword>
<dbReference type="AlphaFoldDB" id="A0AAE0WUH8"/>
<proteinExistence type="predicted"/>
<feature type="transmembrane region" description="Helical" evidence="1">
    <location>
        <begin position="234"/>
        <end position="254"/>
    </location>
</feature>
<sequence length="283" mass="31334">MDGSEVFAMLGFPVRILGRLPLSARYAFGPPSSLLNTSEYATQRYGQSYRFRPWLRFDIHELEKIERLVNHGSDEEVLKFRQTQLSSGGTTTVVGSLLAATCATMLTIDTLSDLQLYVRALFTISLTVSLMSVYFTLVQQRELGLPTSAETLRRWLCNGHVRRTEDLDDDTHAPLDTPTMIRESSLAANILLQVPFEMLSIAISVFLAGLATYLGLAMAEHVQLGNGKGPGNGAYLVALLICTAFTLIVFGQALGQKDREALRCSELDVPRPDRDRARFTKKG</sequence>
<comment type="caution">
    <text evidence="2">The sequence shown here is derived from an EMBL/GenBank/DDBJ whole genome shotgun (WGS) entry which is preliminary data.</text>
</comment>
<keyword evidence="1" id="KW-0472">Membrane</keyword>